<dbReference type="Pfam" id="PF19289">
    <property type="entry name" value="PmbA_TldD_3rd"/>
    <property type="match status" value="1"/>
</dbReference>
<evidence type="ECO:0000313" key="5">
    <source>
        <dbReference type="EMBL" id="MBM7561422.1"/>
    </source>
</evidence>
<dbReference type="RefSeq" id="WP_204662915.1">
    <property type="nucleotide sequence ID" value="NZ_JAFBDT010000005.1"/>
</dbReference>
<feature type="domain" description="Metalloprotease TldD/E central" evidence="4">
    <location>
        <begin position="118"/>
        <end position="185"/>
    </location>
</feature>
<dbReference type="InterPro" id="IPR036059">
    <property type="entry name" value="TldD/PmbA_sf"/>
</dbReference>
<proteinExistence type="inferred from homology"/>
<dbReference type="InterPro" id="IPR045570">
    <property type="entry name" value="Metalloprtase-TldD/E_cen_dom"/>
</dbReference>
<dbReference type="Proteomes" id="UP000767854">
    <property type="component" value="Unassembled WGS sequence"/>
</dbReference>
<dbReference type="InterPro" id="IPR045569">
    <property type="entry name" value="Metalloprtase-TldD/E_C"/>
</dbReference>
<dbReference type="SUPFAM" id="SSF111283">
    <property type="entry name" value="Putative modulator of DNA gyrase, PmbA/TldD"/>
    <property type="match status" value="1"/>
</dbReference>
<gene>
    <name evidence="5" type="ORF">JOC49_000942</name>
</gene>
<organism evidence="5 6">
    <name type="scientific">Fusibacter tunisiensis</name>
    <dbReference type="NCBI Taxonomy" id="1008308"/>
    <lineage>
        <taxon>Bacteria</taxon>
        <taxon>Bacillati</taxon>
        <taxon>Bacillota</taxon>
        <taxon>Clostridia</taxon>
        <taxon>Eubacteriales</taxon>
        <taxon>Eubacteriales Family XII. Incertae Sedis</taxon>
        <taxon>Fusibacter</taxon>
    </lineage>
</organism>
<feature type="domain" description="Metalloprotease TldD/E C-terminal" evidence="3">
    <location>
        <begin position="226"/>
        <end position="429"/>
    </location>
</feature>
<dbReference type="InterPro" id="IPR002510">
    <property type="entry name" value="Metalloprtase-TldD/E_N"/>
</dbReference>
<dbReference type="Pfam" id="PF01523">
    <property type="entry name" value="PmbA_TldD_1st"/>
    <property type="match status" value="1"/>
</dbReference>
<keyword evidence="6" id="KW-1185">Reference proteome</keyword>
<dbReference type="PANTHER" id="PTHR43421">
    <property type="entry name" value="METALLOPROTEASE PMBA"/>
    <property type="match status" value="1"/>
</dbReference>
<dbReference type="InterPro" id="IPR035068">
    <property type="entry name" value="TldD/PmbA_N"/>
</dbReference>
<evidence type="ECO:0000259" key="3">
    <source>
        <dbReference type="Pfam" id="PF19289"/>
    </source>
</evidence>
<evidence type="ECO:0000259" key="2">
    <source>
        <dbReference type="Pfam" id="PF01523"/>
    </source>
</evidence>
<dbReference type="Gene3D" id="3.30.2290.10">
    <property type="entry name" value="PmbA/TldD superfamily"/>
    <property type="match status" value="1"/>
</dbReference>
<evidence type="ECO:0000259" key="4">
    <source>
        <dbReference type="Pfam" id="PF19290"/>
    </source>
</evidence>
<evidence type="ECO:0000256" key="1">
    <source>
        <dbReference type="ARBA" id="ARBA00005836"/>
    </source>
</evidence>
<evidence type="ECO:0000313" key="6">
    <source>
        <dbReference type="Proteomes" id="UP000767854"/>
    </source>
</evidence>
<name>A0ABS2MQ28_9FIRM</name>
<reference evidence="5 6" key="1">
    <citation type="submission" date="2021-01" db="EMBL/GenBank/DDBJ databases">
        <title>Genomic Encyclopedia of Type Strains, Phase IV (KMG-IV): sequencing the most valuable type-strain genomes for metagenomic binning, comparative biology and taxonomic classification.</title>
        <authorList>
            <person name="Goeker M."/>
        </authorList>
    </citation>
    <scope>NUCLEOTIDE SEQUENCE [LARGE SCALE GENOMIC DNA]</scope>
    <source>
        <strain evidence="5 6">DSM 24436</strain>
    </source>
</reference>
<dbReference type="Pfam" id="PF19290">
    <property type="entry name" value="PmbA_TldD_2nd"/>
    <property type="match status" value="1"/>
</dbReference>
<sequence length="430" mass="47177">MDYKHLLDYCLDKMAEAGADKAQVVLSVSEKHELNTENNTVKLLRSTEEFDLNFKFIKDQRAASTSINKQSTEAIDAAIEKLVDLSKAAPVDEASDISEFTEPKVFEIGVLNPNFDQVYEALETLNAEMKTNYKSIYGDAILSYDRRHKYVANSNGVRLEEVGGYYSFTMMFSAKEGDRITSFNYTGASTCELKKKLLELGALEELLDQSIKELDAKAFEGKFVGDVIIAPSCLEEFLEYLSGAALADGSLIAGSSKFKNKMGEQVASPMLTWHSNPTSAELAPGYTITGDGFVAEDLTIIENGVLKSFLISQYGANKVGLNRSGNYGNAFIVEPGEKSLADMVKNVKRGILLNRFSGGRPGPDGDFAGVAKNSFYIEDGEIKYPITKTMVSGNLFEFINAIEAISNRRINYGNCVLPWIHTKGGTISGQ</sequence>
<feature type="domain" description="Metalloprotease TldD/E N-terminal" evidence="2">
    <location>
        <begin position="22"/>
        <end position="85"/>
    </location>
</feature>
<accession>A0ABS2MQ28</accession>
<protein>
    <submittedName>
        <fullName evidence="5">PmbA protein</fullName>
    </submittedName>
</protein>
<dbReference type="PANTHER" id="PTHR43421:SF1">
    <property type="entry name" value="METALLOPROTEASE PMBA"/>
    <property type="match status" value="1"/>
</dbReference>
<dbReference type="InterPro" id="IPR047657">
    <property type="entry name" value="PmbA"/>
</dbReference>
<comment type="caution">
    <text evidence="5">The sequence shown here is derived from an EMBL/GenBank/DDBJ whole genome shotgun (WGS) entry which is preliminary data.</text>
</comment>
<comment type="similarity">
    <text evidence="1">Belongs to the peptidase U62 family.</text>
</comment>
<dbReference type="EMBL" id="JAFBDT010000005">
    <property type="protein sequence ID" value="MBM7561422.1"/>
    <property type="molecule type" value="Genomic_DNA"/>
</dbReference>